<organism evidence="1 2">
    <name type="scientific">Syntrophaceticus schinkii</name>
    <dbReference type="NCBI Taxonomy" id="499207"/>
    <lineage>
        <taxon>Bacteria</taxon>
        <taxon>Bacillati</taxon>
        <taxon>Bacillota</taxon>
        <taxon>Clostridia</taxon>
        <taxon>Thermoanaerobacterales</taxon>
        <taxon>Thermoanaerobacterales Family III. Incertae Sedis</taxon>
        <taxon>Syntrophaceticus</taxon>
    </lineage>
</organism>
<proteinExistence type="predicted"/>
<protein>
    <submittedName>
        <fullName evidence="1">Uncharacterized protein</fullName>
    </submittedName>
</protein>
<reference evidence="2" key="1">
    <citation type="submission" date="2015-01" db="EMBL/GenBank/DDBJ databases">
        <authorList>
            <person name="Manzoor Shahid"/>
            <person name="Zubair Saima"/>
        </authorList>
    </citation>
    <scope>NUCLEOTIDE SEQUENCE [LARGE SCALE GENOMIC DNA]</scope>
    <source>
        <strain evidence="2">Sp3</strain>
    </source>
</reference>
<dbReference type="Proteomes" id="UP000046155">
    <property type="component" value="Unassembled WGS sequence"/>
</dbReference>
<dbReference type="AlphaFoldDB" id="A0A0B7MND0"/>
<evidence type="ECO:0000313" key="1">
    <source>
        <dbReference type="EMBL" id="CEO89212.1"/>
    </source>
</evidence>
<sequence length="87" mass="10086">MTSLSYREFMEEVKKRLKNLSAEDLRSMILNWASEETPSGRQEFLYKLICLRQDNDVASDIETLIDEIEEFAQRVENGEYCDGMGVG</sequence>
<keyword evidence="2" id="KW-1185">Reference proteome</keyword>
<name>A0A0B7MND0_9FIRM</name>
<dbReference type="EMBL" id="CDRZ01000239">
    <property type="protein sequence ID" value="CEO89212.1"/>
    <property type="molecule type" value="Genomic_DNA"/>
</dbReference>
<gene>
    <name evidence="1" type="ORF">SSCH_420004</name>
</gene>
<evidence type="ECO:0000313" key="2">
    <source>
        <dbReference type="Proteomes" id="UP000046155"/>
    </source>
</evidence>
<accession>A0A0B7MND0</accession>